<dbReference type="HOGENOM" id="CLU_016043_13_2_0"/>
<comment type="similarity">
    <text evidence="1">Belongs to the peptidase C40 family.</text>
</comment>
<dbReference type="Gene3D" id="2.30.30.40">
    <property type="entry name" value="SH3 Domains"/>
    <property type="match status" value="1"/>
</dbReference>
<dbReference type="InterPro" id="IPR000064">
    <property type="entry name" value="NLP_P60_dom"/>
</dbReference>
<reference evidence="6" key="1">
    <citation type="journal article" date="2015" name="PeerJ">
        <title>First genomic representation of candidate bacterial phylum KSB3 points to enhanced environmental sensing as a trigger of wastewater bulking.</title>
        <authorList>
            <person name="Sekiguchi Y."/>
            <person name="Ohashi A."/>
            <person name="Parks D.H."/>
            <person name="Yamauchi T."/>
            <person name="Tyson G.W."/>
            <person name="Hugenholtz P."/>
        </authorList>
    </citation>
    <scope>NUCLEOTIDE SEQUENCE [LARGE SCALE GENOMIC DNA]</scope>
</reference>
<evidence type="ECO:0000256" key="1">
    <source>
        <dbReference type="ARBA" id="ARBA00007074"/>
    </source>
</evidence>
<dbReference type="STRING" id="1499966.U14_01183"/>
<dbReference type="AlphaFoldDB" id="A0A0S6VXJ3"/>
<sequence length="332" mass="37438">MKTGFWNIAWFILLVSGLLSGGCHQNAATYAPSQQTPAPKLKRTFFEFGAVTHSLADVYAEPTVSSERLTQCIFGDVVRIEDETEWWYAVKVGPEPELSGWVHKTELIVLPADAMYLKERKLTTITIRQVSSEIAVWPSQTIPIAIGTELPFIGETEDWYLVRLPNNDVGKIARKAVLATPKKERPLIQMKKQTLEDLDDSEESEEQRQDIIETAQQYLGKVYVWGGTSPRGFDCSGLTYFVYRINGIELPRISSLQYRAALGKKIKKAHLHEGDLVFFETYRPGPSHVGIYIGNNQFIHASPKYGVTISNLDDPYFKNRYIGAKAVLFSSL</sequence>
<evidence type="ECO:0000256" key="4">
    <source>
        <dbReference type="ARBA" id="ARBA00022807"/>
    </source>
</evidence>
<protein>
    <submittedName>
        <fullName evidence="6">NLP/P60 protein</fullName>
    </submittedName>
</protein>
<dbReference type="GO" id="GO:0008234">
    <property type="term" value="F:cysteine-type peptidase activity"/>
    <property type="evidence" value="ECO:0007669"/>
    <property type="project" value="UniProtKB-KW"/>
</dbReference>
<proteinExistence type="inferred from homology"/>
<dbReference type="Pfam" id="PF00877">
    <property type="entry name" value="NLPC_P60"/>
    <property type="match status" value="1"/>
</dbReference>
<dbReference type="PANTHER" id="PTHR47053:SF1">
    <property type="entry name" value="MUREIN DD-ENDOPEPTIDASE MEPH-RELATED"/>
    <property type="match status" value="1"/>
</dbReference>
<accession>A0A0S6VXJ3</accession>
<keyword evidence="4" id="KW-0788">Thiol protease</keyword>
<dbReference type="Gene3D" id="3.90.1720.10">
    <property type="entry name" value="endopeptidase domain like (from Nostoc punctiforme)"/>
    <property type="match status" value="1"/>
</dbReference>
<keyword evidence="2" id="KW-0645">Protease</keyword>
<keyword evidence="7" id="KW-1185">Reference proteome</keyword>
<evidence type="ECO:0000313" key="6">
    <source>
        <dbReference type="EMBL" id="GAK49958.1"/>
    </source>
</evidence>
<dbReference type="EMBL" id="DF820455">
    <property type="protein sequence ID" value="GAK49958.1"/>
    <property type="molecule type" value="Genomic_DNA"/>
</dbReference>
<evidence type="ECO:0000259" key="5">
    <source>
        <dbReference type="PROSITE" id="PS51935"/>
    </source>
</evidence>
<organism evidence="6">
    <name type="scientific">Candidatus Moduliflexus flocculans</name>
    <dbReference type="NCBI Taxonomy" id="1499966"/>
    <lineage>
        <taxon>Bacteria</taxon>
        <taxon>Candidatus Moduliflexota</taxon>
        <taxon>Candidatus Moduliflexia</taxon>
        <taxon>Candidatus Moduliflexales</taxon>
        <taxon>Candidatus Moduliflexaceae</taxon>
    </lineage>
</organism>
<dbReference type="PANTHER" id="PTHR47053">
    <property type="entry name" value="MUREIN DD-ENDOPEPTIDASE MEPH-RELATED"/>
    <property type="match status" value="1"/>
</dbReference>
<dbReference type="InterPro" id="IPR051202">
    <property type="entry name" value="Peptidase_C40"/>
</dbReference>
<dbReference type="SUPFAM" id="SSF54001">
    <property type="entry name" value="Cysteine proteinases"/>
    <property type="match status" value="1"/>
</dbReference>
<name>A0A0S6VXJ3_9BACT</name>
<feature type="domain" description="NlpC/P60" evidence="5">
    <location>
        <begin position="205"/>
        <end position="328"/>
    </location>
</feature>
<gene>
    <name evidence="6" type="ORF">U14_01183</name>
</gene>
<dbReference type="GO" id="GO:0006508">
    <property type="term" value="P:proteolysis"/>
    <property type="evidence" value="ECO:0007669"/>
    <property type="project" value="UniProtKB-KW"/>
</dbReference>
<evidence type="ECO:0000313" key="7">
    <source>
        <dbReference type="Proteomes" id="UP000030700"/>
    </source>
</evidence>
<evidence type="ECO:0000256" key="3">
    <source>
        <dbReference type="ARBA" id="ARBA00022801"/>
    </source>
</evidence>
<evidence type="ECO:0000256" key="2">
    <source>
        <dbReference type="ARBA" id="ARBA00022670"/>
    </source>
</evidence>
<keyword evidence="3" id="KW-0378">Hydrolase</keyword>
<dbReference type="InterPro" id="IPR038765">
    <property type="entry name" value="Papain-like_cys_pep_sf"/>
</dbReference>
<dbReference type="PROSITE" id="PS51257">
    <property type="entry name" value="PROKAR_LIPOPROTEIN"/>
    <property type="match status" value="1"/>
</dbReference>
<dbReference type="Proteomes" id="UP000030700">
    <property type="component" value="Unassembled WGS sequence"/>
</dbReference>
<dbReference type="PROSITE" id="PS51935">
    <property type="entry name" value="NLPC_P60"/>
    <property type="match status" value="1"/>
</dbReference>